<dbReference type="InterPro" id="IPR001680">
    <property type="entry name" value="WD40_rpt"/>
</dbReference>
<dbReference type="FunFam" id="2.130.10.10:FF:000965">
    <property type="entry name" value="Autophagy-like protein 18 Atg18"/>
    <property type="match status" value="1"/>
</dbReference>
<dbReference type="GO" id="GO:0015031">
    <property type="term" value="P:protein transport"/>
    <property type="evidence" value="ECO:0007669"/>
    <property type="project" value="UniProtKB-KW"/>
</dbReference>
<organism evidence="14 15">
    <name type="scientific">Pneumocystis jirovecii (strain RU7)</name>
    <name type="common">Human pneumocystis pneumonia agent</name>
    <dbReference type="NCBI Taxonomy" id="1408657"/>
    <lineage>
        <taxon>Eukaryota</taxon>
        <taxon>Fungi</taxon>
        <taxon>Dikarya</taxon>
        <taxon>Ascomycota</taxon>
        <taxon>Taphrinomycotina</taxon>
        <taxon>Pneumocystomycetes</taxon>
        <taxon>Pneumocystaceae</taxon>
        <taxon>Pneumocystis</taxon>
    </lineage>
</organism>
<comment type="caution">
    <text evidence="14">The sequence shown here is derived from an EMBL/GenBank/DDBJ whole genome shotgun (WGS) entry which is preliminary data.</text>
</comment>
<dbReference type="AlphaFoldDB" id="A0A0W4ZFJ0"/>
<dbReference type="GO" id="GO:0010008">
    <property type="term" value="C:endosome membrane"/>
    <property type="evidence" value="ECO:0007669"/>
    <property type="project" value="UniProtKB-SubCell"/>
</dbReference>
<accession>A0A0W4ZFJ0</accession>
<dbReference type="OrthoDB" id="1667587at2759"/>
<dbReference type="SMART" id="SM00320">
    <property type="entry name" value="WD40"/>
    <property type="match status" value="2"/>
</dbReference>
<evidence type="ECO:0000256" key="6">
    <source>
        <dbReference type="ARBA" id="ARBA00022574"/>
    </source>
</evidence>
<keyword evidence="9" id="KW-0653">Protein transport</keyword>
<comment type="subcellular location">
    <subcellularLocation>
        <location evidence="2">Endosome membrane</location>
        <topology evidence="2">Peripheral membrane protein</topology>
    </subcellularLocation>
    <subcellularLocation>
        <location evidence="3">Preautophagosomal structure membrane</location>
        <topology evidence="3">Peripheral membrane protein</topology>
    </subcellularLocation>
    <subcellularLocation>
        <location evidence="1">Vacuole membrane</location>
        <topology evidence="1">Peripheral membrane protein</topology>
    </subcellularLocation>
</comment>
<dbReference type="VEuPathDB" id="FungiDB:T551_03145"/>
<dbReference type="InterPro" id="IPR048720">
    <property type="entry name" value="PROPPIN"/>
</dbReference>
<dbReference type="InterPro" id="IPR015943">
    <property type="entry name" value="WD40/YVTN_repeat-like_dom_sf"/>
</dbReference>
<dbReference type="Pfam" id="PF21032">
    <property type="entry name" value="PROPPIN"/>
    <property type="match status" value="2"/>
</dbReference>
<evidence type="ECO:0000256" key="10">
    <source>
        <dbReference type="ARBA" id="ARBA00023006"/>
    </source>
</evidence>
<evidence type="ECO:0000256" key="11">
    <source>
        <dbReference type="ARBA" id="ARBA00023136"/>
    </source>
</evidence>
<dbReference type="GO" id="GO:0034045">
    <property type="term" value="C:phagophore assembly site membrane"/>
    <property type="evidence" value="ECO:0007669"/>
    <property type="project" value="UniProtKB-SubCell"/>
</dbReference>
<dbReference type="GO" id="GO:0006914">
    <property type="term" value="P:autophagy"/>
    <property type="evidence" value="ECO:0007669"/>
    <property type="project" value="UniProtKB-KW"/>
</dbReference>
<keyword evidence="5" id="KW-0926">Vacuole</keyword>
<keyword evidence="6" id="KW-0853">WD repeat</keyword>
<evidence type="ECO:0000256" key="8">
    <source>
        <dbReference type="ARBA" id="ARBA00022753"/>
    </source>
</evidence>
<evidence type="ECO:0000256" key="1">
    <source>
        <dbReference type="ARBA" id="ARBA00004148"/>
    </source>
</evidence>
<evidence type="ECO:0000256" key="13">
    <source>
        <dbReference type="ARBA" id="ARBA00039247"/>
    </source>
</evidence>
<dbReference type="GeneID" id="28941663"/>
<proteinExistence type="inferred from homology"/>
<dbReference type="EMBL" id="LFWA01000015">
    <property type="protein sequence ID" value="KTW27151.1"/>
    <property type="molecule type" value="Genomic_DNA"/>
</dbReference>
<evidence type="ECO:0000256" key="5">
    <source>
        <dbReference type="ARBA" id="ARBA00022554"/>
    </source>
</evidence>
<dbReference type="GO" id="GO:0005774">
    <property type="term" value="C:vacuolar membrane"/>
    <property type="evidence" value="ECO:0007669"/>
    <property type="project" value="UniProtKB-SubCell"/>
</dbReference>
<comment type="similarity">
    <text evidence="12">Belongs to the WD repeat PROPPIN family.</text>
</comment>
<evidence type="ECO:0000313" key="14">
    <source>
        <dbReference type="EMBL" id="KTW27151.1"/>
    </source>
</evidence>
<evidence type="ECO:0000256" key="9">
    <source>
        <dbReference type="ARBA" id="ARBA00022927"/>
    </source>
</evidence>
<reference evidence="15" key="1">
    <citation type="journal article" date="2016" name="Nat. Commun.">
        <title>Genome analysis of three Pneumocystis species reveals adaptation mechanisms to life exclusively in mammalian hosts.</title>
        <authorList>
            <person name="Ma L."/>
            <person name="Chen Z."/>
            <person name="Huang D.W."/>
            <person name="Kutty G."/>
            <person name="Ishihara M."/>
            <person name="Wang H."/>
            <person name="Abouelleil A."/>
            <person name="Bishop L."/>
            <person name="Davey E."/>
            <person name="Deng R."/>
            <person name="Deng X."/>
            <person name="Fan L."/>
            <person name="Fantoni G."/>
            <person name="Fitzgerald M."/>
            <person name="Gogineni E."/>
            <person name="Goldberg J.M."/>
            <person name="Handley G."/>
            <person name="Hu X."/>
            <person name="Huber C."/>
            <person name="Jiao X."/>
            <person name="Jones K."/>
            <person name="Levin J.Z."/>
            <person name="Liu Y."/>
            <person name="Macdonald P."/>
            <person name="Melnikov A."/>
            <person name="Raley C."/>
            <person name="Sassi M."/>
            <person name="Sherman B.T."/>
            <person name="Song X."/>
            <person name="Sykes S."/>
            <person name="Tran B."/>
            <person name="Walsh L."/>
            <person name="Xia Y."/>
            <person name="Yang J."/>
            <person name="Young S."/>
            <person name="Zeng Q."/>
            <person name="Zheng X."/>
            <person name="Stephens R."/>
            <person name="Nusbaum C."/>
            <person name="Birren B.W."/>
            <person name="Azadi P."/>
            <person name="Lempicki R.A."/>
            <person name="Cuomo C.A."/>
            <person name="Kovacs J.A."/>
        </authorList>
    </citation>
    <scope>NUCLEOTIDE SEQUENCE [LARGE SCALE GENOMIC DNA]</scope>
    <source>
        <strain evidence="15">RU7</strain>
    </source>
</reference>
<dbReference type="Proteomes" id="UP000053447">
    <property type="component" value="Unassembled WGS sequence"/>
</dbReference>
<gene>
    <name evidence="14" type="ORF">T551_03145</name>
</gene>
<keyword evidence="4" id="KW-0813">Transport</keyword>
<protein>
    <recommendedName>
        <fullName evidence="13">Autophagy-related protein 18</fullName>
    </recommendedName>
</protein>
<dbReference type="STRING" id="1408657.A0A0W4ZFJ0"/>
<dbReference type="PANTHER" id="PTHR11227">
    <property type="entry name" value="WD-REPEAT PROTEIN INTERACTING WITH PHOSPHOINOSIDES WIPI -RELATED"/>
    <property type="match status" value="1"/>
</dbReference>
<evidence type="ECO:0000256" key="2">
    <source>
        <dbReference type="ARBA" id="ARBA00004481"/>
    </source>
</evidence>
<dbReference type="Gene3D" id="2.130.10.10">
    <property type="entry name" value="YVTN repeat-like/Quinoprotein amine dehydrogenase"/>
    <property type="match status" value="1"/>
</dbReference>
<keyword evidence="15" id="KW-1185">Reference proteome</keyword>
<keyword evidence="8" id="KW-0967">Endosome</keyword>
<keyword evidence="10" id="KW-0072">Autophagy</keyword>
<evidence type="ECO:0000256" key="4">
    <source>
        <dbReference type="ARBA" id="ARBA00022448"/>
    </source>
</evidence>
<name>A0A0W4ZFJ0_PNEJ7</name>
<dbReference type="SUPFAM" id="SSF50978">
    <property type="entry name" value="WD40 repeat-like"/>
    <property type="match status" value="1"/>
</dbReference>
<evidence type="ECO:0000256" key="7">
    <source>
        <dbReference type="ARBA" id="ARBA00022737"/>
    </source>
</evidence>
<evidence type="ECO:0000256" key="12">
    <source>
        <dbReference type="ARBA" id="ARBA00025740"/>
    </source>
</evidence>
<evidence type="ECO:0000313" key="15">
    <source>
        <dbReference type="Proteomes" id="UP000053447"/>
    </source>
</evidence>
<dbReference type="InterPro" id="IPR036322">
    <property type="entry name" value="WD40_repeat_dom_sf"/>
</dbReference>
<keyword evidence="7" id="KW-0677">Repeat</keyword>
<dbReference type="eggNOG" id="KOG2110">
    <property type="taxonomic scope" value="Eukaryota"/>
</dbReference>
<sequence>MNKDYDKLLCFNFNQDFSCLSIGTKYGYRIYTCDPFRKCYSKFKGIMEMLFCTSLVALVGMGGHPSMSPRRLQIFNTKRQSIICELTFPTLVLSIKLNRRRLIVVLEEQIYIYDISNMKLLHTIETSPNPSAVCSLSYSSENCYIAYPLPNLLSSGLHTSTYRLKMSHSKSSVLSGDVLLFDALTLQPINIVKAHKSPLAFISLNNSGTLLATSSDRGTVIRIFSIPCGTKLYEFRRGTSLAKIYSINFSLTSNFLCVTSNTETVHIYKLFPDEINKGKRSYNMPSLSKSCESLEKKRSIIKRSFRRSSYFIRRNFITTIENYLPTTLTEIWEPTRNFAYAKIPGHQTKNIAAFNSSSQLMVITSEGQLYYYDISLENGGECVLLKQYSLLNLSEETD</sequence>
<keyword evidence="11" id="KW-0472">Membrane</keyword>
<evidence type="ECO:0000256" key="3">
    <source>
        <dbReference type="ARBA" id="ARBA00004623"/>
    </source>
</evidence>
<dbReference type="RefSeq" id="XP_018228307.1">
    <property type="nucleotide sequence ID" value="XM_018375408.1"/>
</dbReference>